<keyword evidence="3" id="KW-1185">Reference proteome</keyword>
<dbReference type="InterPro" id="IPR039068">
    <property type="entry name" value="PqqC-like"/>
</dbReference>
<keyword evidence="1" id="KW-0560">Oxidoreductase</keyword>
<dbReference type="STRING" id="1401685.P857_911"/>
<dbReference type="GO" id="GO:0016491">
    <property type="term" value="F:oxidoreductase activity"/>
    <property type="evidence" value="ECO:0007669"/>
    <property type="project" value="UniProtKB-KW"/>
</dbReference>
<dbReference type="Proteomes" id="UP000018951">
    <property type="component" value="Unassembled WGS sequence"/>
</dbReference>
<name>W2V0I5_9RICK</name>
<proteinExistence type="predicted"/>
<dbReference type="SMART" id="SM01236">
    <property type="entry name" value="Haem_oxygenase_2"/>
    <property type="match status" value="1"/>
</dbReference>
<dbReference type="SUPFAM" id="SSF48613">
    <property type="entry name" value="Heme oxygenase-like"/>
    <property type="match status" value="1"/>
</dbReference>
<sequence>MSLNLDDVKELIKKYDLLKTRFYEAWQTGRASLHDIREYVCAYYHHIEGFPRAIALIYAGCDNYNIRKILFENIAEEEGFSGEARHSDLWIDFATSLSISEDYIRNNAKYSVHAMNLLKAFTDCAYFSYEQGLGALYAYEYSFATLSQAKLKIMTEFYGYKLDDKALSFFKVHSELDIWHTKQIEDAIMMLNDKKKIELVYKGAEMLCKAFYSFLDEYMYQEIHIDKKYLNVEYAL</sequence>
<dbReference type="Pfam" id="PF14518">
    <property type="entry name" value="Haem_oxygenas_2"/>
    <property type="match status" value="1"/>
</dbReference>
<gene>
    <name evidence="2" type="ORF">P857_911</name>
</gene>
<dbReference type="Gene3D" id="1.20.910.10">
    <property type="entry name" value="Heme oxygenase-like"/>
    <property type="match status" value="1"/>
</dbReference>
<protein>
    <submittedName>
        <fullName evidence="2">Coenzyme PQQ synthesis c-like domain protein</fullName>
    </submittedName>
</protein>
<dbReference type="InterPro" id="IPR016084">
    <property type="entry name" value="Haem_Oase-like_multi-hlx"/>
</dbReference>
<accession>W2V0I5</accession>
<evidence type="ECO:0000313" key="3">
    <source>
        <dbReference type="Proteomes" id="UP000018951"/>
    </source>
</evidence>
<evidence type="ECO:0000313" key="2">
    <source>
        <dbReference type="EMBL" id="ETO91739.1"/>
    </source>
</evidence>
<dbReference type="AlphaFoldDB" id="W2V0I5"/>
<evidence type="ECO:0000256" key="1">
    <source>
        <dbReference type="ARBA" id="ARBA00023002"/>
    </source>
</evidence>
<dbReference type="PANTHER" id="PTHR40279:SF3">
    <property type="entry name" value="4-AMINOBENZOATE SYNTHASE"/>
    <property type="match status" value="1"/>
</dbReference>
<reference evidence="2 3" key="1">
    <citation type="journal article" date="2013" name="PLoS ONE">
        <title>Bacterial endosymbiosis in a chordate host: long-term co-evolution and conservation of secondary metabolism.</title>
        <authorList>
            <person name="Kwan J.C."/>
            <person name="Schmidt E.W."/>
        </authorList>
    </citation>
    <scope>NUCLEOTIDE SEQUENCE [LARGE SCALE GENOMIC DNA]</scope>
    <source>
        <strain evidence="3">L6</strain>
    </source>
</reference>
<comment type="caution">
    <text evidence="2">The sequence shown here is derived from an EMBL/GenBank/DDBJ whole genome shotgun (WGS) entry which is preliminary data.</text>
</comment>
<dbReference type="EMBL" id="AXCJ01000001">
    <property type="protein sequence ID" value="ETO91739.1"/>
    <property type="molecule type" value="Genomic_DNA"/>
</dbReference>
<organism evidence="2 3">
    <name type="scientific">Candidatus Xenolissoclinum pacificiensis L6</name>
    <dbReference type="NCBI Taxonomy" id="1401685"/>
    <lineage>
        <taxon>Bacteria</taxon>
        <taxon>Pseudomonadati</taxon>
        <taxon>Pseudomonadota</taxon>
        <taxon>Alphaproteobacteria</taxon>
        <taxon>Rickettsiales</taxon>
        <taxon>Anaplasmataceae</taxon>
        <taxon>Candidatus Xenolissoclinum</taxon>
    </lineage>
</organism>
<dbReference type="PANTHER" id="PTHR40279">
    <property type="entry name" value="PQQC-LIKE PROTEIN"/>
    <property type="match status" value="1"/>
</dbReference>